<organism evidence="1">
    <name type="scientific">Wolbachia endosymbiont of Aleurodicus dispersus</name>
    <dbReference type="NCBI Taxonomy" id="1288877"/>
    <lineage>
        <taxon>Bacteria</taxon>
        <taxon>Pseudomonadati</taxon>
        <taxon>Pseudomonadota</taxon>
        <taxon>Alphaproteobacteria</taxon>
        <taxon>Rickettsiales</taxon>
        <taxon>Anaplasmataceae</taxon>
        <taxon>Wolbachieae</taxon>
        <taxon>Wolbachia</taxon>
    </lineage>
</organism>
<gene>
    <name evidence="1" type="ORF">WBAD_0870</name>
</gene>
<accession>A0A3B0IZH2</accession>
<protein>
    <submittedName>
        <fullName evidence="1">Uncharacterized protein</fullName>
    </submittedName>
</protein>
<proteinExistence type="predicted"/>
<dbReference type="EMBL" id="OUNE01000147">
    <property type="protein sequence ID" value="SPP33296.1"/>
    <property type="molecule type" value="Genomic_DNA"/>
</dbReference>
<sequence>MYSLMLFQHAILESVKKNQCQITQLYKHCDLNLPEGCHLNAHANIVVLEQSPPVGCHPSALKLESSFSCNLVKDVYFRIKQLLLCLPPQCTYLQSNFWIPVSSTAEIDLLYCHAV</sequence>
<dbReference type="AlphaFoldDB" id="A0A3B0IZH2"/>
<name>A0A3B0IZH2_9RICK</name>
<evidence type="ECO:0000313" key="1">
    <source>
        <dbReference type="EMBL" id="SPP33296.1"/>
    </source>
</evidence>
<reference evidence="1" key="1">
    <citation type="submission" date="2018-04" db="EMBL/GenBank/DDBJ databases">
        <authorList>
            <person name="Go L.Y."/>
            <person name="Mitchell J.A."/>
        </authorList>
    </citation>
    <scope>NUCLEOTIDE SEQUENCE</scope>
    <source>
        <strain evidence="1">WBAD</strain>
    </source>
</reference>